<gene>
    <name evidence="2" type="ORF">K9S39_41590</name>
</gene>
<name>A0ABY4MJV8_9ACTN</name>
<dbReference type="Gene3D" id="3.30.200.20">
    <property type="entry name" value="Phosphorylase Kinase, domain 1"/>
    <property type="match status" value="1"/>
</dbReference>
<dbReference type="RefSeq" id="WP_248868446.1">
    <property type="nucleotide sequence ID" value="NZ_CP086322.1"/>
</dbReference>
<evidence type="ECO:0000259" key="1">
    <source>
        <dbReference type="Pfam" id="PF01636"/>
    </source>
</evidence>
<dbReference type="InterPro" id="IPR002575">
    <property type="entry name" value="Aminoglycoside_PTrfase"/>
</dbReference>
<reference evidence="2" key="1">
    <citation type="submission" date="2021-10" db="EMBL/GenBank/DDBJ databases">
        <title>Streptomyces nigrumlapis sp.nov.,an antimicrobial producing actinobacterium isolated from Black Gobi rocks.</title>
        <authorList>
            <person name="Wen Y."/>
            <person name="Zhang W."/>
            <person name="Liu X.G."/>
        </authorList>
    </citation>
    <scope>NUCLEOTIDE SEQUENCE</scope>
    <source>
        <strain evidence="2">ST13-2-2</strain>
    </source>
</reference>
<proteinExistence type="predicted"/>
<protein>
    <submittedName>
        <fullName evidence="2">Phosphotransferase</fullName>
    </submittedName>
</protein>
<accession>A0ABY4MJV8</accession>
<sequence>MPDLSSSPSPGEVSAEQIAAVLAERYGLMDARVEIVPLGTETDNAVADTGRGRVFVKAYPARADLGVMEGRIALMELGRGAGSPFPAVHPDRDGALIARHGGVALSVWDWVDAASLETPYTATHSRQIGTALGRLHTALETCPVSSYKPNKNHWWETSAEDLTARGERLLELIDAVPELSEDDLRRREQVAERIAQLRDLAAVQAGLPAAPREQVVHFDATGANLLWDAKEDLAAIIDLQARVAFPTWELGRVMFEPFTVVESPDWWATAVAGVLAYAQEVPAEARGELVYCARMALLHNLTSWFGVDALYGDKQLPGRSIYARFWDLRAQAATRMLTDLDAIEDELRAALAC</sequence>
<dbReference type="Proteomes" id="UP000830115">
    <property type="component" value="Chromosome"/>
</dbReference>
<keyword evidence="3" id="KW-1185">Reference proteome</keyword>
<feature type="domain" description="Aminoglycoside phosphotransferase" evidence="1">
    <location>
        <begin position="35"/>
        <end position="277"/>
    </location>
</feature>
<dbReference type="InterPro" id="IPR011009">
    <property type="entry name" value="Kinase-like_dom_sf"/>
</dbReference>
<dbReference type="Gene3D" id="3.90.1200.10">
    <property type="match status" value="1"/>
</dbReference>
<dbReference type="SUPFAM" id="SSF56112">
    <property type="entry name" value="Protein kinase-like (PK-like)"/>
    <property type="match status" value="1"/>
</dbReference>
<dbReference type="Pfam" id="PF01636">
    <property type="entry name" value="APH"/>
    <property type="match status" value="1"/>
</dbReference>
<dbReference type="EMBL" id="CP086322">
    <property type="protein sequence ID" value="UQA97487.1"/>
    <property type="molecule type" value="Genomic_DNA"/>
</dbReference>
<evidence type="ECO:0000313" key="2">
    <source>
        <dbReference type="EMBL" id="UQA97487.1"/>
    </source>
</evidence>
<organism evidence="2 3">
    <name type="scientific">Streptomyces halobius</name>
    <dbReference type="NCBI Taxonomy" id="2879846"/>
    <lineage>
        <taxon>Bacteria</taxon>
        <taxon>Bacillati</taxon>
        <taxon>Actinomycetota</taxon>
        <taxon>Actinomycetes</taxon>
        <taxon>Kitasatosporales</taxon>
        <taxon>Streptomycetaceae</taxon>
        <taxon>Streptomyces</taxon>
    </lineage>
</organism>
<evidence type="ECO:0000313" key="3">
    <source>
        <dbReference type="Proteomes" id="UP000830115"/>
    </source>
</evidence>